<evidence type="ECO:0000313" key="8">
    <source>
        <dbReference type="Proteomes" id="UP001519306"/>
    </source>
</evidence>
<comment type="subcellular location">
    <subcellularLocation>
        <location evidence="5">Cytoplasm</location>
    </subcellularLocation>
</comment>
<dbReference type="RefSeq" id="WP_210060133.1">
    <property type="nucleotide sequence ID" value="NZ_JAGGLJ010000003.1"/>
</dbReference>
<dbReference type="PANTHER" id="PTHR43420">
    <property type="entry name" value="ACETYLTRANSFERASE"/>
    <property type="match status" value="1"/>
</dbReference>
<dbReference type="Proteomes" id="UP001519306">
    <property type="component" value="Unassembled WGS sequence"/>
</dbReference>
<dbReference type="InterPro" id="IPR006464">
    <property type="entry name" value="AcTrfase_RimI/Ard1"/>
</dbReference>
<dbReference type="NCBIfam" id="TIGR01575">
    <property type="entry name" value="rimI"/>
    <property type="match status" value="1"/>
</dbReference>
<comment type="caution">
    <text evidence="7">The sequence shown here is derived from an EMBL/GenBank/DDBJ whole genome shotgun (WGS) entry which is preliminary data.</text>
</comment>
<comment type="catalytic activity">
    <reaction evidence="5">
        <text>N-terminal L-alanyl-[ribosomal protein bS18] + acetyl-CoA = N-terminal N(alpha)-acetyl-L-alanyl-[ribosomal protein bS18] + CoA + H(+)</text>
        <dbReference type="Rhea" id="RHEA:43756"/>
        <dbReference type="Rhea" id="RHEA-COMP:10676"/>
        <dbReference type="Rhea" id="RHEA-COMP:10677"/>
        <dbReference type="ChEBI" id="CHEBI:15378"/>
        <dbReference type="ChEBI" id="CHEBI:57287"/>
        <dbReference type="ChEBI" id="CHEBI:57288"/>
        <dbReference type="ChEBI" id="CHEBI:64718"/>
        <dbReference type="ChEBI" id="CHEBI:83683"/>
        <dbReference type="EC" id="2.3.1.266"/>
    </reaction>
</comment>
<dbReference type="CDD" id="cd04301">
    <property type="entry name" value="NAT_SF"/>
    <property type="match status" value="1"/>
</dbReference>
<keyword evidence="8" id="KW-1185">Reference proteome</keyword>
<organism evidence="7 8">
    <name type="scientific">Peptoniphilus stercorisuis</name>
    <dbReference type="NCBI Taxonomy" id="1436965"/>
    <lineage>
        <taxon>Bacteria</taxon>
        <taxon>Bacillati</taxon>
        <taxon>Bacillota</taxon>
        <taxon>Tissierellia</taxon>
        <taxon>Tissierellales</taxon>
        <taxon>Peptoniphilaceae</taxon>
        <taxon>Peptoniphilus</taxon>
    </lineage>
</organism>
<evidence type="ECO:0000256" key="4">
    <source>
        <dbReference type="ARBA" id="ARBA00023315"/>
    </source>
</evidence>
<evidence type="ECO:0000259" key="6">
    <source>
        <dbReference type="PROSITE" id="PS51186"/>
    </source>
</evidence>
<evidence type="ECO:0000256" key="5">
    <source>
        <dbReference type="RuleBase" id="RU363094"/>
    </source>
</evidence>
<dbReference type="PROSITE" id="PS51186">
    <property type="entry name" value="GNAT"/>
    <property type="match status" value="1"/>
</dbReference>
<sequence length="146" mass="17245">MKKEIIRLAIGSDLDRILEIENHSFDTPWSRESLRIEIEENELSEVYIIENDFDILGYMGYMKIFDEAHITNIAIDKKYRGLGYGRKLVEEVVEKLKEEDFNITLEVSEKNKAARNLYESLGFEEAGIRKDYYKIGDNALIMWNRR</sequence>
<dbReference type="PANTHER" id="PTHR43420:SF44">
    <property type="entry name" value="ACETYLTRANSFERASE YPEA"/>
    <property type="match status" value="1"/>
</dbReference>
<comment type="similarity">
    <text evidence="1 5">Belongs to the acetyltransferase family. RimI subfamily.</text>
</comment>
<evidence type="ECO:0000313" key="7">
    <source>
        <dbReference type="EMBL" id="MBP2024825.1"/>
    </source>
</evidence>
<feature type="domain" description="N-acetyltransferase" evidence="6">
    <location>
        <begin position="4"/>
        <end position="146"/>
    </location>
</feature>
<proteinExistence type="inferred from homology"/>
<dbReference type="InterPro" id="IPR000182">
    <property type="entry name" value="GNAT_dom"/>
</dbReference>
<comment type="function">
    <text evidence="5">Acetylates the N-terminal alanine of ribosomal protein bS18.</text>
</comment>
<dbReference type="Gene3D" id="3.40.630.30">
    <property type="match status" value="1"/>
</dbReference>
<gene>
    <name evidence="7" type="ORF">J2Z71_000348</name>
</gene>
<dbReference type="InterPro" id="IPR050680">
    <property type="entry name" value="YpeA/RimI_acetyltransf"/>
</dbReference>
<keyword evidence="3 7" id="KW-0808">Transferase</keyword>
<protein>
    <recommendedName>
        <fullName evidence="5">[Ribosomal protein bS18]-alanine N-acetyltransferase</fullName>
        <ecNumber evidence="5">2.3.1.266</ecNumber>
    </recommendedName>
</protein>
<dbReference type="InterPro" id="IPR016181">
    <property type="entry name" value="Acyl_CoA_acyltransferase"/>
</dbReference>
<evidence type="ECO:0000256" key="2">
    <source>
        <dbReference type="ARBA" id="ARBA00022490"/>
    </source>
</evidence>
<evidence type="ECO:0000256" key="3">
    <source>
        <dbReference type="ARBA" id="ARBA00022679"/>
    </source>
</evidence>
<dbReference type="SUPFAM" id="SSF55729">
    <property type="entry name" value="Acyl-CoA N-acyltransferases (Nat)"/>
    <property type="match status" value="1"/>
</dbReference>
<dbReference type="Pfam" id="PF00583">
    <property type="entry name" value="Acetyltransf_1"/>
    <property type="match status" value="1"/>
</dbReference>
<dbReference type="GO" id="GO:0008999">
    <property type="term" value="F:protein-N-terminal-alanine acetyltransferase activity"/>
    <property type="evidence" value="ECO:0007669"/>
    <property type="project" value="UniProtKB-EC"/>
</dbReference>
<reference evidence="7 8" key="1">
    <citation type="submission" date="2021-03" db="EMBL/GenBank/DDBJ databases">
        <title>Genomic Encyclopedia of Type Strains, Phase IV (KMG-IV): sequencing the most valuable type-strain genomes for metagenomic binning, comparative biology and taxonomic classification.</title>
        <authorList>
            <person name="Goeker M."/>
        </authorList>
    </citation>
    <scope>NUCLEOTIDE SEQUENCE [LARGE SCALE GENOMIC DNA]</scope>
    <source>
        <strain evidence="7 8">DSM 27563</strain>
    </source>
</reference>
<accession>A0ABS4KBU5</accession>
<name>A0ABS4KBU5_9FIRM</name>
<dbReference type="EMBL" id="JAGGLJ010000003">
    <property type="protein sequence ID" value="MBP2024825.1"/>
    <property type="molecule type" value="Genomic_DNA"/>
</dbReference>
<evidence type="ECO:0000256" key="1">
    <source>
        <dbReference type="ARBA" id="ARBA00005395"/>
    </source>
</evidence>
<keyword evidence="2 5" id="KW-0963">Cytoplasm</keyword>
<keyword evidence="4 7" id="KW-0012">Acyltransferase</keyword>
<dbReference type="EC" id="2.3.1.266" evidence="5"/>